<dbReference type="SUPFAM" id="SSF51971">
    <property type="entry name" value="Nucleotide-binding domain"/>
    <property type="match status" value="1"/>
</dbReference>
<dbReference type="SUPFAM" id="SSF54862">
    <property type="entry name" value="4Fe-4S ferredoxins"/>
    <property type="match status" value="1"/>
</dbReference>
<dbReference type="AlphaFoldDB" id="A0A1H5TIH9"/>
<sequence>MGRNDSIASPVEPVTGDANTEGNGRVVYSQDPRDFGWMKENVPCQAACPAGTDIPSYILAILQGRYGDSYEINREVNVLPGVLGRICSRPCENDCRHGWPGNGEPVSICHLKRSAADLKRRGHRLNESLYGPSGKKVAIVGAGPAGVAAAHDLSLMGHDVTIFDRETEPGGMLAYGIPEFRLPREILREEIHNALRLGVELRTGVAIGNGEGELPLSKLREEFDAVLLATGCMAATEIPLRDDPLGAAVARFENVEYGFDFLLDMHRGVPKTVGRRVAVLGAGFTALDCARVARRLGGQEVTIHLRTTEEYIPVTKDEIQEAKAEGIRFMGLRTPVAFKGEGGRMTAVEFVQNRLGGWRDNGRRKAIPIEGSEFDFECDTVLIAIGQRTAHEFLDTDLELDRWKNAAVDDRGMTSQVGVFAAGDYVKGASTVIEAVGQGREVARSIDTWLMGKPRRVPAVRIEKVEAPLRKRAWDFIPRTHMPTEDIEERVAHLTEEVERGYDDALAHEEAKRCYLCNLQYKIDIDNCIYCRACIEVAPKNCIKLVEGVEIREDGTYGKLLETSEWDHVGAIWIDNVECIRCGACYEVCPTKCISITRNTLCMLEVD</sequence>
<accession>A0A1H5TIH9</accession>
<evidence type="ECO:0000313" key="6">
    <source>
        <dbReference type="EMBL" id="SEF62580.1"/>
    </source>
</evidence>
<evidence type="ECO:0000256" key="1">
    <source>
        <dbReference type="ARBA" id="ARBA00022723"/>
    </source>
</evidence>
<dbReference type="PANTHER" id="PTHR42783:SF3">
    <property type="entry name" value="GLUTAMATE SYNTHASE [NADPH] SMALL CHAIN-RELATED"/>
    <property type="match status" value="1"/>
</dbReference>
<keyword evidence="1" id="KW-0479">Metal-binding</keyword>
<dbReference type="InterPro" id="IPR023753">
    <property type="entry name" value="FAD/NAD-binding_dom"/>
</dbReference>
<feature type="domain" description="4Fe-4S ferredoxin-type" evidence="5">
    <location>
        <begin position="519"/>
        <end position="548"/>
    </location>
</feature>
<dbReference type="InterPro" id="IPR017896">
    <property type="entry name" value="4Fe4S_Fe-S-bd"/>
</dbReference>
<evidence type="ECO:0000256" key="3">
    <source>
        <dbReference type="ARBA" id="ARBA00023014"/>
    </source>
</evidence>
<evidence type="ECO:0000256" key="2">
    <source>
        <dbReference type="ARBA" id="ARBA00023004"/>
    </source>
</evidence>
<dbReference type="InterPro" id="IPR009051">
    <property type="entry name" value="Helical_ferredxn"/>
</dbReference>
<dbReference type="GO" id="GO:0016491">
    <property type="term" value="F:oxidoreductase activity"/>
    <property type="evidence" value="ECO:0007669"/>
    <property type="project" value="InterPro"/>
</dbReference>
<dbReference type="Pfam" id="PF14691">
    <property type="entry name" value="Fer4_20"/>
    <property type="match status" value="1"/>
</dbReference>
<dbReference type="Proteomes" id="UP000236742">
    <property type="component" value="Unassembled WGS sequence"/>
</dbReference>
<evidence type="ECO:0000259" key="5">
    <source>
        <dbReference type="PROSITE" id="PS51379"/>
    </source>
</evidence>
<dbReference type="InterPro" id="IPR017900">
    <property type="entry name" value="4Fe4S_Fe_S_CS"/>
</dbReference>
<dbReference type="RefSeq" id="WP_104006932.1">
    <property type="nucleotide sequence ID" value="NZ_FNVD01000002.1"/>
</dbReference>
<dbReference type="SUPFAM" id="SSF46548">
    <property type="entry name" value="alpha-helical ferredoxin"/>
    <property type="match status" value="1"/>
</dbReference>
<dbReference type="Pfam" id="PF12838">
    <property type="entry name" value="Fer4_7"/>
    <property type="match status" value="1"/>
</dbReference>
<dbReference type="InterPro" id="IPR036188">
    <property type="entry name" value="FAD/NAD-bd_sf"/>
</dbReference>
<organism evidence="6 7">
    <name type="scientific">Jhaorihella thermophila</name>
    <dbReference type="NCBI Taxonomy" id="488547"/>
    <lineage>
        <taxon>Bacteria</taxon>
        <taxon>Pseudomonadati</taxon>
        <taxon>Pseudomonadota</taxon>
        <taxon>Alphaproteobacteria</taxon>
        <taxon>Rhodobacterales</taxon>
        <taxon>Paracoccaceae</taxon>
        <taxon>Jhaorihella</taxon>
    </lineage>
</organism>
<dbReference type="Gene3D" id="3.30.70.3270">
    <property type="match status" value="1"/>
</dbReference>
<dbReference type="GO" id="GO:0046872">
    <property type="term" value="F:metal ion binding"/>
    <property type="evidence" value="ECO:0007669"/>
    <property type="project" value="UniProtKB-KW"/>
</dbReference>
<keyword evidence="2" id="KW-0408">Iron</keyword>
<dbReference type="PROSITE" id="PS51379">
    <property type="entry name" value="4FE4S_FER_2"/>
    <property type="match status" value="2"/>
</dbReference>
<keyword evidence="3" id="KW-0411">Iron-sulfur</keyword>
<dbReference type="EMBL" id="FNVD01000002">
    <property type="protein sequence ID" value="SEF62580.1"/>
    <property type="molecule type" value="Genomic_DNA"/>
</dbReference>
<dbReference type="PRINTS" id="PR00419">
    <property type="entry name" value="ADXRDTASE"/>
</dbReference>
<name>A0A1H5TIH9_9RHOB</name>
<evidence type="ECO:0000313" key="7">
    <source>
        <dbReference type="Proteomes" id="UP000236742"/>
    </source>
</evidence>
<proteinExistence type="predicted"/>
<gene>
    <name evidence="6" type="ORF">SAMN05421751_102297</name>
</gene>
<dbReference type="Pfam" id="PF07992">
    <property type="entry name" value="Pyr_redox_2"/>
    <property type="match status" value="1"/>
</dbReference>
<dbReference type="GO" id="GO:0051536">
    <property type="term" value="F:iron-sulfur cluster binding"/>
    <property type="evidence" value="ECO:0007669"/>
    <property type="project" value="UniProtKB-KW"/>
</dbReference>
<dbReference type="PROSITE" id="PS00198">
    <property type="entry name" value="4FE4S_FER_1"/>
    <property type="match status" value="1"/>
</dbReference>
<dbReference type="PANTHER" id="PTHR42783">
    <property type="entry name" value="GLUTAMATE SYNTHASE [NADPH] SMALL CHAIN"/>
    <property type="match status" value="1"/>
</dbReference>
<feature type="region of interest" description="Disordered" evidence="4">
    <location>
        <begin position="1"/>
        <end position="25"/>
    </location>
</feature>
<reference evidence="6 7" key="1">
    <citation type="submission" date="2016-10" db="EMBL/GenBank/DDBJ databases">
        <authorList>
            <person name="de Groot N.N."/>
        </authorList>
    </citation>
    <scope>NUCLEOTIDE SEQUENCE [LARGE SCALE GENOMIC DNA]</scope>
    <source>
        <strain evidence="6 7">DSM 23413</strain>
    </source>
</reference>
<feature type="domain" description="4Fe-4S ferredoxin-type" evidence="5">
    <location>
        <begin position="570"/>
        <end position="599"/>
    </location>
</feature>
<dbReference type="Gene3D" id="3.50.50.60">
    <property type="entry name" value="FAD/NAD(P)-binding domain"/>
    <property type="match status" value="2"/>
</dbReference>
<protein>
    <submittedName>
        <fullName evidence="6">NADPH-dependent glutamate synthase beta chain</fullName>
    </submittedName>
</protein>
<dbReference type="Gene3D" id="1.10.1060.10">
    <property type="entry name" value="Alpha-helical ferredoxin"/>
    <property type="match status" value="1"/>
</dbReference>
<dbReference type="OrthoDB" id="9803192at2"/>
<evidence type="ECO:0000256" key="4">
    <source>
        <dbReference type="SAM" id="MobiDB-lite"/>
    </source>
</evidence>
<dbReference type="InterPro" id="IPR028261">
    <property type="entry name" value="DPD_II"/>
</dbReference>
<keyword evidence="7" id="KW-1185">Reference proteome</keyword>